<dbReference type="EMBL" id="GBXM01063535">
    <property type="protein sequence ID" value="JAH45042.1"/>
    <property type="molecule type" value="Transcribed_RNA"/>
</dbReference>
<sequence length="21" mass="2511">MLLLIHFMHKLDIWKEASPST</sequence>
<organism evidence="1">
    <name type="scientific">Anguilla anguilla</name>
    <name type="common">European freshwater eel</name>
    <name type="synonym">Muraena anguilla</name>
    <dbReference type="NCBI Taxonomy" id="7936"/>
    <lineage>
        <taxon>Eukaryota</taxon>
        <taxon>Metazoa</taxon>
        <taxon>Chordata</taxon>
        <taxon>Craniata</taxon>
        <taxon>Vertebrata</taxon>
        <taxon>Euteleostomi</taxon>
        <taxon>Actinopterygii</taxon>
        <taxon>Neopterygii</taxon>
        <taxon>Teleostei</taxon>
        <taxon>Anguilliformes</taxon>
        <taxon>Anguillidae</taxon>
        <taxon>Anguilla</taxon>
    </lineage>
</organism>
<evidence type="ECO:0000313" key="1">
    <source>
        <dbReference type="EMBL" id="JAH45042.1"/>
    </source>
</evidence>
<accession>A0A0E9SUW6</accession>
<reference evidence="1" key="2">
    <citation type="journal article" date="2015" name="Fish Shellfish Immunol.">
        <title>Early steps in the European eel (Anguilla anguilla)-Vibrio vulnificus interaction in the gills: Role of the RtxA13 toxin.</title>
        <authorList>
            <person name="Callol A."/>
            <person name="Pajuelo D."/>
            <person name="Ebbesson L."/>
            <person name="Teles M."/>
            <person name="MacKenzie S."/>
            <person name="Amaro C."/>
        </authorList>
    </citation>
    <scope>NUCLEOTIDE SEQUENCE</scope>
</reference>
<proteinExistence type="predicted"/>
<name>A0A0E9SUW6_ANGAN</name>
<dbReference type="AlphaFoldDB" id="A0A0E9SUW6"/>
<reference evidence="1" key="1">
    <citation type="submission" date="2014-11" db="EMBL/GenBank/DDBJ databases">
        <authorList>
            <person name="Amaro Gonzalez C."/>
        </authorList>
    </citation>
    <scope>NUCLEOTIDE SEQUENCE</scope>
</reference>
<protein>
    <submittedName>
        <fullName evidence="1">Uncharacterized protein</fullName>
    </submittedName>
</protein>